<reference evidence="7" key="1">
    <citation type="submission" date="2022-11" db="EMBL/GenBank/DDBJ databases">
        <authorList>
            <person name="Petersen C."/>
        </authorList>
    </citation>
    <scope>NUCLEOTIDE SEQUENCE</scope>
    <source>
        <strain evidence="7">IBT 19713</strain>
    </source>
</reference>
<dbReference type="EMBL" id="JAPQKS010000003">
    <property type="protein sequence ID" value="KAJ5238774.1"/>
    <property type="molecule type" value="Genomic_DNA"/>
</dbReference>
<evidence type="ECO:0000313" key="7">
    <source>
        <dbReference type="EMBL" id="KAJ5238774.1"/>
    </source>
</evidence>
<evidence type="ECO:0000259" key="6">
    <source>
        <dbReference type="Pfam" id="PF07976"/>
    </source>
</evidence>
<accession>A0A9W9P6D1</accession>
<dbReference type="PANTHER" id="PTHR43004:SF15">
    <property type="entry name" value="MONOOXYGENASE, PUTATIVE (AFU_ORTHOLOGUE AFUA_6G03030)-RELATED"/>
    <property type="match status" value="1"/>
</dbReference>
<gene>
    <name evidence="7" type="ORF">N7468_003393</name>
</gene>
<evidence type="ECO:0000313" key="8">
    <source>
        <dbReference type="Proteomes" id="UP001150941"/>
    </source>
</evidence>
<evidence type="ECO:0008006" key="9">
    <source>
        <dbReference type="Google" id="ProtNLM"/>
    </source>
</evidence>
<dbReference type="GO" id="GO:0071949">
    <property type="term" value="F:FAD binding"/>
    <property type="evidence" value="ECO:0007669"/>
    <property type="project" value="InterPro"/>
</dbReference>
<dbReference type="Pfam" id="PF01494">
    <property type="entry name" value="FAD_binding_3"/>
    <property type="match status" value="1"/>
</dbReference>
<dbReference type="InterPro" id="IPR012941">
    <property type="entry name" value="Phe_hydrox_C_dim_dom"/>
</dbReference>
<organism evidence="7 8">
    <name type="scientific">Penicillium chermesinum</name>
    <dbReference type="NCBI Taxonomy" id="63820"/>
    <lineage>
        <taxon>Eukaryota</taxon>
        <taxon>Fungi</taxon>
        <taxon>Dikarya</taxon>
        <taxon>Ascomycota</taxon>
        <taxon>Pezizomycotina</taxon>
        <taxon>Eurotiomycetes</taxon>
        <taxon>Eurotiomycetidae</taxon>
        <taxon>Eurotiales</taxon>
        <taxon>Aspergillaceae</taxon>
        <taxon>Penicillium</taxon>
    </lineage>
</organism>
<dbReference type="PANTHER" id="PTHR43004">
    <property type="entry name" value="TRK SYSTEM POTASSIUM UPTAKE PROTEIN"/>
    <property type="match status" value="1"/>
</dbReference>
<feature type="domain" description="Phenol hydroxylase-like C-terminal dimerisation" evidence="6">
    <location>
        <begin position="586"/>
        <end position="630"/>
    </location>
</feature>
<dbReference type="Proteomes" id="UP001150941">
    <property type="component" value="Unassembled WGS sequence"/>
</dbReference>
<keyword evidence="8" id="KW-1185">Reference proteome</keyword>
<reference evidence="7" key="2">
    <citation type="journal article" date="2023" name="IMA Fungus">
        <title>Comparative genomic study of the Penicillium genus elucidates a diverse pangenome and 15 lateral gene transfer events.</title>
        <authorList>
            <person name="Petersen C."/>
            <person name="Sorensen T."/>
            <person name="Nielsen M.R."/>
            <person name="Sondergaard T.E."/>
            <person name="Sorensen J.L."/>
            <person name="Fitzpatrick D.A."/>
            <person name="Frisvad J.C."/>
            <person name="Nielsen K.L."/>
        </authorList>
    </citation>
    <scope>NUCLEOTIDE SEQUENCE</scope>
    <source>
        <strain evidence="7">IBT 19713</strain>
    </source>
</reference>
<keyword evidence="2" id="KW-0285">Flavoprotein</keyword>
<dbReference type="RefSeq" id="XP_058331693.1">
    <property type="nucleotide sequence ID" value="XM_058472690.1"/>
</dbReference>
<dbReference type="InterPro" id="IPR036188">
    <property type="entry name" value="FAD/NAD-bd_sf"/>
</dbReference>
<comment type="caution">
    <text evidence="7">The sequence shown here is derived from an EMBL/GenBank/DDBJ whole genome shotgun (WGS) entry which is preliminary data.</text>
</comment>
<feature type="domain" description="FAD-binding" evidence="5">
    <location>
        <begin position="47"/>
        <end position="414"/>
    </location>
</feature>
<evidence type="ECO:0000259" key="5">
    <source>
        <dbReference type="Pfam" id="PF01494"/>
    </source>
</evidence>
<keyword evidence="4" id="KW-0560">Oxidoreductase</keyword>
<dbReference type="Gene3D" id="3.40.30.20">
    <property type="match status" value="1"/>
</dbReference>
<dbReference type="PRINTS" id="PR00420">
    <property type="entry name" value="RNGMNOXGNASE"/>
</dbReference>
<dbReference type="InterPro" id="IPR002938">
    <property type="entry name" value="FAD-bd"/>
</dbReference>
<dbReference type="Pfam" id="PF07976">
    <property type="entry name" value="Phe_hydrox_dim"/>
    <property type="match status" value="1"/>
</dbReference>
<evidence type="ECO:0000256" key="4">
    <source>
        <dbReference type="ARBA" id="ARBA00023002"/>
    </source>
</evidence>
<name>A0A9W9P6D1_9EURO</name>
<dbReference type="Gene3D" id="3.50.50.60">
    <property type="entry name" value="FAD/NAD(P)-binding domain"/>
    <property type="match status" value="1"/>
</dbReference>
<dbReference type="GeneID" id="83199993"/>
<comment type="similarity">
    <text evidence="1">Belongs to the PheA/TfdB FAD monooxygenase family.</text>
</comment>
<dbReference type="GO" id="GO:0016709">
    <property type="term" value="F:oxidoreductase activity, acting on paired donors, with incorporation or reduction of molecular oxygen, NAD(P)H as one donor, and incorporation of one atom of oxygen"/>
    <property type="evidence" value="ECO:0007669"/>
    <property type="project" value="UniProtKB-ARBA"/>
</dbReference>
<dbReference type="Gene3D" id="3.30.9.10">
    <property type="entry name" value="D-Amino Acid Oxidase, subunit A, domain 2"/>
    <property type="match status" value="1"/>
</dbReference>
<keyword evidence="3" id="KW-0274">FAD</keyword>
<evidence type="ECO:0000256" key="1">
    <source>
        <dbReference type="ARBA" id="ARBA00007801"/>
    </source>
</evidence>
<dbReference type="SUPFAM" id="SSF54373">
    <property type="entry name" value="FAD-linked reductases, C-terminal domain"/>
    <property type="match status" value="1"/>
</dbReference>
<evidence type="ECO:0000256" key="3">
    <source>
        <dbReference type="ARBA" id="ARBA00022827"/>
    </source>
</evidence>
<proteinExistence type="inferred from homology"/>
<dbReference type="OrthoDB" id="1716816at2759"/>
<sequence length="638" mass="70955">MTMGNPSIVTPKEAVFRLYQQALANALPDYSIDTSAQQSPPQPDERYDVVIAGAGPAGLMLSLLLARLGLRSPGSILCVDPRETPLSCGRADGLVARTLETFKELGIYQQVLDVGKSRRVMRRSLAGDMPLSRVPHAASSPQGQIERILDRELTRYGVDALERGSKVVNVTLDKESISSHPVAVTIMDKEGKNRVVKARFVVGADGAHSTVRKTLGIPMVGDSSNTSWTVIDLIPQTTFPDIRRMGTVHSSRGSIMYFPREQTCEGYWPCRFYVDTRHIKNGGTEVDENYKEEDQSVMTAQCIVDQIDRVFAPYELRVKPGTKIEWMSTYEVGQRVAEQFAVYDSDGLARVFLVGDACHTHSPKLGQGMNVSIADSYNLAWKLAHAILGISSHAKALLETYASERRSVALQLLEIDKNWYHFEYAVRDAERHDDYQQDRAELLRQYGGFLSGQGIKYPDGYLTKPIAGNWAVRTGCRLPASSVQRFADSVNFNLLDQVVPDGRWKVLLFTSVDLLLKENRSTKALDSLFRDVVPLLLPDTLRGIIVTPEMVSTVEKSGTGISVRDIQWSAFPECVREEAEMDTFIGSQDTYSLYGIDQQRGAVIIVRPDGYVSLISELEDLFQQDRLFANLASLIKSA</sequence>
<dbReference type="InterPro" id="IPR050641">
    <property type="entry name" value="RIFMO-like"/>
</dbReference>
<dbReference type="InterPro" id="IPR038220">
    <property type="entry name" value="PHOX_C_sf"/>
</dbReference>
<dbReference type="SUPFAM" id="SSF52833">
    <property type="entry name" value="Thioredoxin-like"/>
    <property type="match status" value="1"/>
</dbReference>
<evidence type="ECO:0000256" key="2">
    <source>
        <dbReference type="ARBA" id="ARBA00022630"/>
    </source>
</evidence>
<dbReference type="AlphaFoldDB" id="A0A9W9P6D1"/>
<protein>
    <recommendedName>
        <fullName evidence="9">FAD binding domain-containing protein</fullName>
    </recommendedName>
</protein>
<dbReference type="InterPro" id="IPR036249">
    <property type="entry name" value="Thioredoxin-like_sf"/>
</dbReference>
<dbReference type="SUPFAM" id="SSF51905">
    <property type="entry name" value="FAD/NAD(P)-binding domain"/>
    <property type="match status" value="1"/>
</dbReference>